<dbReference type="Gene3D" id="3.30.70.1440">
    <property type="entry name" value="Multidrug efflux transporter AcrB pore domain"/>
    <property type="match status" value="1"/>
</dbReference>
<reference evidence="2 3" key="1">
    <citation type="submission" date="2020-04" db="EMBL/GenBank/DDBJ databases">
        <title>Ferrimonas sp. S7 isolated from sea water.</title>
        <authorList>
            <person name="Bae S.S."/>
            <person name="Baek K."/>
        </authorList>
    </citation>
    <scope>NUCLEOTIDE SEQUENCE [LARGE SCALE GENOMIC DNA]</scope>
    <source>
        <strain evidence="2 3">S7</strain>
    </source>
</reference>
<dbReference type="Gene3D" id="3.30.2090.10">
    <property type="entry name" value="Multidrug efflux transporter AcrB TolC docking domain, DN and DC subdomains"/>
    <property type="match status" value="2"/>
</dbReference>
<feature type="transmembrane region" description="Helical" evidence="1">
    <location>
        <begin position="395"/>
        <end position="415"/>
    </location>
</feature>
<feature type="transmembrane region" description="Helical" evidence="1">
    <location>
        <begin position="436"/>
        <end position="457"/>
    </location>
</feature>
<evidence type="ECO:0000313" key="2">
    <source>
        <dbReference type="EMBL" id="QIZ76922.1"/>
    </source>
</evidence>
<protein>
    <submittedName>
        <fullName evidence="2">Efflux RND transporter permease subunit</fullName>
    </submittedName>
</protein>
<dbReference type="Gene3D" id="3.30.70.1430">
    <property type="entry name" value="Multidrug efflux transporter AcrB pore domain"/>
    <property type="match status" value="2"/>
</dbReference>
<feature type="transmembrane region" description="Helical" evidence="1">
    <location>
        <begin position="12"/>
        <end position="32"/>
    </location>
</feature>
<feature type="transmembrane region" description="Helical" evidence="1">
    <location>
        <begin position="880"/>
        <end position="898"/>
    </location>
</feature>
<feature type="transmembrane region" description="Helical" evidence="1">
    <location>
        <begin position="854"/>
        <end position="873"/>
    </location>
</feature>
<evidence type="ECO:0000256" key="1">
    <source>
        <dbReference type="SAM" id="Phobius"/>
    </source>
</evidence>
<feature type="transmembrane region" description="Helical" evidence="1">
    <location>
        <begin position="524"/>
        <end position="544"/>
    </location>
</feature>
<keyword evidence="1" id="KW-0812">Transmembrane</keyword>
<feature type="transmembrane region" description="Helical" evidence="1">
    <location>
        <begin position="904"/>
        <end position="927"/>
    </location>
</feature>
<feature type="transmembrane region" description="Helical" evidence="1">
    <location>
        <begin position="469"/>
        <end position="491"/>
    </location>
</feature>
<gene>
    <name evidence="2" type="ORF">HER31_08565</name>
</gene>
<dbReference type="Pfam" id="PF00873">
    <property type="entry name" value="ACR_tran"/>
    <property type="match status" value="1"/>
</dbReference>
<feature type="transmembrane region" description="Helical" evidence="1">
    <location>
        <begin position="948"/>
        <end position="971"/>
    </location>
</feature>
<dbReference type="GO" id="GO:0042910">
    <property type="term" value="F:xenobiotic transmembrane transporter activity"/>
    <property type="evidence" value="ECO:0007669"/>
    <property type="project" value="TreeGrafter"/>
</dbReference>
<keyword evidence="1" id="KW-0472">Membrane</keyword>
<dbReference type="PRINTS" id="PR00702">
    <property type="entry name" value="ACRIFLAVINRP"/>
</dbReference>
<dbReference type="PANTHER" id="PTHR32063">
    <property type="match status" value="1"/>
</dbReference>
<sequence>MNFATLTINKRFFASFLTTLLCILGIYGYFALGKLEDPTFTVKTAAIVTLYPGASAEEVEERVTDVLERKIEEMGNLWKLRSVSRPGQSMVFVHLYDTVPLPELQQNWDLLRRKVSDVQMELPLEAKAHVVIDEFSEVYGMLFALRGEGVPKREMNHYARMLQRDLKAVAGVNKVIAHGLYERNIIIEIDEAKLAKINLTPVQLFDQLQSQNLVSHPGDFTSGIERIRIGNQDTLDSVEAVGDLILRGGAGELGNDRFRLADVANVYEDDSETPLLQTRFNGHSTITVAVNPQDGINVVAIGDTIKQAIADFEAKVPAGIVVDAIVFQPDEVNKSVSDFTGNLISSVAIVVIVLWIFMGWRSASIVGGSLAITLLMTLVYMLVTDINLHRVSVGTFILALGMLVDNAIVVTDLFIAKLRTGMERGKAAADSVSETAVPLLAATLIAIAATTPVLFSVTAAAEFAIDLPIIMFASLMLSWIVAMTITPLMCWQFYKLDPNGETEPKWMGLARRVVTWIVINRKKALTVIFIAISLTCVASTKVLLNFMPGSDRPITFVDYWLPQGGNVQQTAADMKQIEAWLMVQPEVESVASFIGGGAPRFSMTYEPEPNDPSYGQLLVNLESYEQIPELRRRGDAWLKANFPKADPRFRPLKLATQDKFNIEARFLGPDPQVLKQLADQAKEIIAAHPNTKYIRDDWRQSSKVLVPQFNQDRARLAGVTRNDVNRALARATDGLTVASIYDGRDRLPVKIRLEEAQRNDFSALMNLPVTPALGNQSVPMSQVVDGFELQHEPGQIWRYYRHRTMSVQADVEGQYASLVRNDLAAEVEAIELPAGYRFEWGGEYYDEQRTVLDVITQVPKSGLVMLLLMVAMFNGIKQPLAIILTIPLAIMGIVPMLLISSQPFGFMALVGVISLTGMVIKNGIVLMDQINLEIGNGRSAFDAIIESAVNRTLAISMAALTTVLGMVPLWWDPLFGPMAVTIIGGLSVATFLTLLIMPVFYAILFRVETPKERIDA</sequence>
<dbReference type="Gene3D" id="3.30.70.1320">
    <property type="entry name" value="Multidrug efflux transporter AcrB pore domain like"/>
    <property type="match status" value="1"/>
</dbReference>
<dbReference type="KEGG" id="fes:HER31_08565"/>
<dbReference type="SUPFAM" id="SSF82714">
    <property type="entry name" value="Multidrug efflux transporter AcrB TolC docking domain, DN and DC subdomains"/>
    <property type="match status" value="2"/>
</dbReference>
<feature type="transmembrane region" description="Helical" evidence="1">
    <location>
        <begin position="339"/>
        <end position="358"/>
    </location>
</feature>
<dbReference type="SUPFAM" id="SSF82866">
    <property type="entry name" value="Multidrug efflux transporter AcrB transmembrane domain"/>
    <property type="match status" value="2"/>
</dbReference>
<name>A0A6H1UGK2_9GAMM</name>
<keyword evidence="1" id="KW-1133">Transmembrane helix</keyword>
<dbReference type="Proteomes" id="UP000501602">
    <property type="component" value="Chromosome"/>
</dbReference>
<evidence type="ECO:0000313" key="3">
    <source>
        <dbReference type="Proteomes" id="UP000501602"/>
    </source>
</evidence>
<keyword evidence="3" id="KW-1185">Reference proteome</keyword>
<dbReference type="AlphaFoldDB" id="A0A6H1UGK2"/>
<dbReference type="RefSeq" id="WP_168660183.1">
    <property type="nucleotide sequence ID" value="NZ_CP051180.1"/>
</dbReference>
<proteinExistence type="predicted"/>
<accession>A0A6H1UGK2</accession>
<feature type="transmembrane region" description="Helical" evidence="1">
    <location>
        <begin position="365"/>
        <end position="383"/>
    </location>
</feature>
<dbReference type="SUPFAM" id="SSF82693">
    <property type="entry name" value="Multidrug efflux transporter AcrB pore domain, PN1, PN2, PC1 and PC2 subdomains"/>
    <property type="match status" value="3"/>
</dbReference>
<dbReference type="GO" id="GO:0005886">
    <property type="term" value="C:plasma membrane"/>
    <property type="evidence" value="ECO:0007669"/>
    <property type="project" value="TreeGrafter"/>
</dbReference>
<feature type="transmembrane region" description="Helical" evidence="1">
    <location>
        <begin position="977"/>
        <end position="1004"/>
    </location>
</feature>
<dbReference type="EMBL" id="CP051180">
    <property type="protein sequence ID" value="QIZ76922.1"/>
    <property type="molecule type" value="Genomic_DNA"/>
</dbReference>
<dbReference type="PANTHER" id="PTHR32063:SF18">
    <property type="entry name" value="CATION EFFLUX SYSTEM PROTEIN"/>
    <property type="match status" value="1"/>
</dbReference>
<dbReference type="InterPro" id="IPR027463">
    <property type="entry name" value="AcrB_DN_DC_subdom"/>
</dbReference>
<dbReference type="InterPro" id="IPR001036">
    <property type="entry name" value="Acrflvin-R"/>
</dbReference>
<organism evidence="2 3">
    <name type="scientific">Ferrimonas lipolytica</name>
    <dbReference type="NCBI Taxonomy" id="2724191"/>
    <lineage>
        <taxon>Bacteria</taxon>
        <taxon>Pseudomonadati</taxon>
        <taxon>Pseudomonadota</taxon>
        <taxon>Gammaproteobacteria</taxon>
        <taxon>Alteromonadales</taxon>
        <taxon>Ferrimonadaceae</taxon>
        <taxon>Ferrimonas</taxon>
    </lineage>
</organism>
<dbReference type="Gene3D" id="1.20.1640.10">
    <property type="entry name" value="Multidrug efflux transporter AcrB transmembrane domain"/>
    <property type="match status" value="2"/>
</dbReference>